<keyword evidence="3" id="KW-1185">Reference proteome</keyword>
<reference evidence="2" key="1">
    <citation type="submission" date="2021-03" db="EMBL/GenBank/DDBJ databases">
        <authorList>
            <person name="Li Z."/>
            <person name="Yang C."/>
        </authorList>
    </citation>
    <scope>NUCLEOTIDE SEQUENCE</scope>
    <source>
        <strain evidence="2">Dzin_1.0</strain>
        <tissue evidence="2">Leaf</tissue>
    </source>
</reference>
<name>A0A9D5CKL8_9LILI</name>
<evidence type="ECO:0000256" key="1">
    <source>
        <dbReference type="SAM" id="MobiDB-lite"/>
    </source>
</evidence>
<feature type="compositionally biased region" description="Basic and acidic residues" evidence="1">
    <location>
        <begin position="1"/>
        <end position="13"/>
    </location>
</feature>
<proteinExistence type="predicted"/>
<dbReference type="AlphaFoldDB" id="A0A9D5CKL8"/>
<dbReference type="EMBL" id="JAGGNH010000004">
    <property type="protein sequence ID" value="KAJ0975118.1"/>
    <property type="molecule type" value="Genomic_DNA"/>
</dbReference>
<evidence type="ECO:0000313" key="2">
    <source>
        <dbReference type="EMBL" id="KAJ0975118.1"/>
    </source>
</evidence>
<reference evidence="2" key="2">
    <citation type="journal article" date="2022" name="Hortic Res">
        <title>The genome of Dioscorea zingiberensis sheds light on the biosynthesis, origin and evolution of the medicinally important diosgenin saponins.</title>
        <authorList>
            <person name="Li Y."/>
            <person name="Tan C."/>
            <person name="Li Z."/>
            <person name="Guo J."/>
            <person name="Li S."/>
            <person name="Chen X."/>
            <person name="Wang C."/>
            <person name="Dai X."/>
            <person name="Yang H."/>
            <person name="Song W."/>
            <person name="Hou L."/>
            <person name="Xu J."/>
            <person name="Tong Z."/>
            <person name="Xu A."/>
            <person name="Yuan X."/>
            <person name="Wang W."/>
            <person name="Yang Q."/>
            <person name="Chen L."/>
            <person name="Sun Z."/>
            <person name="Wang K."/>
            <person name="Pan B."/>
            <person name="Chen J."/>
            <person name="Bao Y."/>
            <person name="Liu F."/>
            <person name="Qi X."/>
            <person name="Gang D.R."/>
            <person name="Wen J."/>
            <person name="Li J."/>
        </authorList>
    </citation>
    <scope>NUCLEOTIDE SEQUENCE</scope>
    <source>
        <strain evidence="2">Dzin_1.0</strain>
    </source>
</reference>
<protein>
    <submittedName>
        <fullName evidence="2">Uncharacterized protein</fullName>
    </submittedName>
</protein>
<comment type="caution">
    <text evidence="2">The sequence shown here is derived from an EMBL/GenBank/DDBJ whole genome shotgun (WGS) entry which is preliminary data.</text>
</comment>
<organism evidence="2 3">
    <name type="scientific">Dioscorea zingiberensis</name>
    <dbReference type="NCBI Taxonomy" id="325984"/>
    <lineage>
        <taxon>Eukaryota</taxon>
        <taxon>Viridiplantae</taxon>
        <taxon>Streptophyta</taxon>
        <taxon>Embryophyta</taxon>
        <taxon>Tracheophyta</taxon>
        <taxon>Spermatophyta</taxon>
        <taxon>Magnoliopsida</taxon>
        <taxon>Liliopsida</taxon>
        <taxon>Dioscoreales</taxon>
        <taxon>Dioscoreaceae</taxon>
        <taxon>Dioscorea</taxon>
    </lineage>
</organism>
<sequence length="161" mass="18298">MLPREKVTRRELEGALQRLGPDPPTEEEGSGDESSTMALRETLAKSQDPRYSDNRTCESHRTGIRCLIFPHPLQCRPIFDAVGFPTEDLLMDRIRGLNHDRIRLDGLLLLLSPSLEQVKKRLSVEEVKKVLRASQMAAVWARLRAILMHIVFGDLVFLSPD</sequence>
<evidence type="ECO:0000313" key="3">
    <source>
        <dbReference type="Proteomes" id="UP001085076"/>
    </source>
</evidence>
<feature type="region of interest" description="Disordered" evidence="1">
    <location>
        <begin position="1"/>
        <end position="37"/>
    </location>
</feature>
<gene>
    <name evidence="2" type="ORF">J5N97_017083</name>
</gene>
<accession>A0A9D5CKL8</accession>
<dbReference type="Proteomes" id="UP001085076">
    <property type="component" value="Miscellaneous, Linkage group lg04"/>
</dbReference>